<organism evidence="1 2">
    <name type="scientific">Aspergillus brunneoviolaceus CBS 621.78</name>
    <dbReference type="NCBI Taxonomy" id="1450534"/>
    <lineage>
        <taxon>Eukaryota</taxon>
        <taxon>Fungi</taxon>
        <taxon>Dikarya</taxon>
        <taxon>Ascomycota</taxon>
        <taxon>Pezizomycotina</taxon>
        <taxon>Eurotiomycetes</taxon>
        <taxon>Eurotiomycetidae</taxon>
        <taxon>Eurotiales</taxon>
        <taxon>Aspergillaceae</taxon>
        <taxon>Aspergillus</taxon>
        <taxon>Aspergillus subgen. Circumdati</taxon>
    </lineage>
</organism>
<keyword evidence="2" id="KW-1185">Reference proteome</keyword>
<reference evidence="1" key="1">
    <citation type="submission" date="2018-02" db="EMBL/GenBank/DDBJ databases">
        <title>The genomes of Aspergillus section Nigri reveals drivers in fungal speciation.</title>
        <authorList>
            <consortium name="DOE Joint Genome Institute"/>
            <person name="Vesth T.C."/>
            <person name="Nybo J."/>
            <person name="Theobald S."/>
            <person name="Brandl J."/>
            <person name="Frisvad J.C."/>
            <person name="Nielsen K.F."/>
            <person name="Lyhne E.K."/>
            <person name="Kogle M.E."/>
            <person name="Kuo A."/>
            <person name="Riley R."/>
            <person name="Clum A."/>
            <person name="Nolan M."/>
            <person name="Lipzen A."/>
            <person name="Salamov A."/>
            <person name="Henrissat B."/>
            <person name="Wiebenga A."/>
            <person name="De vries R.P."/>
            <person name="Grigoriev I.V."/>
            <person name="Mortensen U.H."/>
            <person name="Andersen M.R."/>
            <person name="Baker S.E."/>
        </authorList>
    </citation>
    <scope>NUCLEOTIDE SEQUENCE</scope>
    <source>
        <strain evidence="1">CBS 621.78</strain>
    </source>
</reference>
<dbReference type="Proteomes" id="UP000249057">
    <property type="component" value="Unassembled WGS sequence"/>
</dbReference>
<gene>
    <name evidence="1" type="ORF">BO95DRAFT_479432</name>
</gene>
<sequence length="292" mass="29801">MKFIWLTTLVILLQASATISLALPSSAPGSRDQSGYTSELAKRRGGGGGGGRAGGSSSGGGSGGRTGSSGGSSSGSSGGSGSGSRSGSSTNVGGSTRSGSGRQPAYGGGKYYAGGATAPYTSGSRSRTGITPYLLPASGLAFFGFWAYNVYAYPYPHHYYYVNQSSHGNESMPVVCLCQQYLECGCDDNSNSTYYESLFNGSQPTNTSITRVANVNGTDSIYINGTLPNGTTVADSSASSAAAAGPTSQVSLAIGYWTIVALVVGQFLVIDLLRRIPLLLFATTKYFSGLRA</sequence>
<dbReference type="EMBL" id="KZ825318">
    <property type="protein sequence ID" value="RAH49497.1"/>
    <property type="molecule type" value="Genomic_DNA"/>
</dbReference>
<protein>
    <submittedName>
        <fullName evidence="1">Uncharacterized protein</fullName>
    </submittedName>
</protein>
<evidence type="ECO:0000313" key="1">
    <source>
        <dbReference type="EMBL" id="RAH49497.1"/>
    </source>
</evidence>
<proteinExistence type="predicted"/>
<accession>A0ACD1GJS4</accession>
<name>A0ACD1GJS4_9EURO</name>
<evidence type="ECO:0000313" key="2">
    <source>
        <dbReference type="Proteomes" id="UP000249057"/>
    </source>
</evidence>